<evidence type="ECO:0000313" key="1">
    <source>
        <dbReference type="EMBL" id="QWQ22698.2"/>
    </source>
</evidence>
<proteinExistence type="predicted"/>
<evidence type="ECO:0000313" key="2">
    <source>
        <dbReference type="Proteomes" id="UP000682358"/>
    </source>
</evidence>
<gene>
    <name evidence="1" type="ORF">KOF27_15570</name>
</gene>
<dbReference type="AlphaFoldDB" id="A0AAJ4NMV6"/>
<dbReference type="Proteomes" id="UP000682358">
    <property type="component" value="Chromosome"/>
</dbReference>
<protein>
    <submittedName>
        <fullName evidence="1">Uncharacterized protein</fullName>
    </submittedName>
</protein>
<organism evidence="1 2">
    <name type="scientific">Providencia rettgeri</name>
    <dbReference type="NCBI Taxonomy" id="587"/>
    <lineage>
        <taxon>Bacteria</taxon>
        <taxon>Pseudomonadati</taxon>
        <taxon>Pseudomonadota</taxon>
        <taxon>Gammaproteobacteria</taxon>
        <taxon>Enterobacterales</taxon>
        <taxon>Morganellaceae</taxon>
        <taxon>Providencia</taxon>
    </lineage>
</organism>
<name>A0AAJ4NMV6_PRORE</name>
<sequence>MNIPEPVFTPVLDATSSDAILIEGHINWNRKDERQVCNDRYASRLRKLQMYVLQEKPDYAAINQLLESEISYIENQAVAQWIVNMN</sequence>
<dbReference type="EMBL" id="CP076405">
    <property type="protein sequence ID" value="QWQ22698.2"/>
    <property type="molecule type" value="Genomic_DNA"/>
</dbReference>
<reference evidence="1" key="1">
    <citation type="submission" date="2021-06" db="EMBL/GenBank/DDBJ databases">
        <title>Emergence of genetically related NDM-1-producing Providencia rettgeri strains in Argentina.</title>
        <authorList>
            <person name="Pasteran F."/>
            <person name="Meo A."/>
            <person name="Gomez S."/>
            <person name="Derdoy L."/>
            <person name="Albronoz E."/>
            <person name="Faccone D."/>
            <person name="Guerriero L."/>
            <person name="Archuby D."/>
            <person name="Tarzia A."/>
            <person name="Lopez M."/>
            <person name="Corso A."/>
        </authorList>
    </citation>
    <scope>NUCLEOTIDE SEQUENCE</scope>
    <source>
        <strain evidence="1">PreM15628</strain>
    </source>
</reference>
<accession>A0AAJ4NMV6</accession>